<reference evidence="1" key="1">
    <citation type="journal article" date="2004" name="Nature">
        <title>Genome duplication in the teleost fish Tetraodon nigroviridis reveals the early vertebrate proto-karyotype.</title>
        <authorList>
            <person name="Jaillon O."/>
            <person name="Aury J.-M."/>
            <person name="Brunet F."/>
            <person name="Petit J.-L."/>
            <person name="Stange-Thomann N."/>
            <person name="Mauceli E."/>
            <person name="Bouneau L."/>
            <person name="Fischer C."/>
            <person name="Ozouf-Costaz C."/>
            <person name="Bernot A."/>
            <person name="Nicaud S."/>
            <person name="Jaffe D."/>
            <person name="Fisher S."/>
            <person name="Lutfalla G."/>
            <person name="Dossat C."/>
            <person name="Segurens B."/>
            <person name="Dasilva C."/>
            <person name="Salanoubat M."/>
            <person name="Levy M."/>
            <person name="Boudet N."/>
            <person name="Castellano S."/>
            <person name="Anthouard V."/>
            <person name="Jubin C."/>
            <person name="Castelli V."/>
            <person name="Katinka M."/>
            <person name="Vacherie B."/>
            <person name="Biemont C."/>
            <person name="Skalli Z."/>
            <person name="Cattolico L."/>
            <person name="Poulain J."/>
            <person name="De Berardinis V."/>
            <person name="Cruaud C."/>
            <person name="Duprat S."/>
            <person name="Brottier P."/>
            <person name="Coutanceau J.-P."/>
            <person name="Gouzy J."/>
            <person name="Parra G."/>
            <person name="Lardier G."/>
            <person name="Chapple C."/>
            <person name="McKernan K.J."/>
            <person name="McEwan P."/>
            <person name="Bosak S."/>
            <person name="Kellis M."/>
            <person name="Volff J.-N."/>
            <person name="Guigo R."/>
            <person name="Zody M.C."/>
            <person name="Mesirov J."/>
            <person name="Lindblad-Toh K."/>
            <person name="Birren B."/>
            <person name="Nusbaum C."/>
            <person name="Kahn D."/>
            <person name="Robinson-Rechavi M."/>
            <person name="Laudet V."/>
            <person name="Schachter V."/>
            <person name="Quetier F."/>
            <person name="Saurin W."/>
            <person name="Scarpelli C."/>
            <person name="Wincker P."/>
            <person name="Lander E.S."/>
            <person name="Weissenbach J."/>
            <person name="Roest Crollius H."/>
        </authorList>
    </citation>
    <scope>NUCLEOTIDE SEQUENCE [LARGE SCALE GENOMIC DNA]</scope>
</reference>
<comment type="caution">
    <text evidence="1">The sequence shown here is derived from an EMBL/GenBank/DDBJ whole genome shotgun (WGS) entry which is preliminary data.</text>
</comment>
<proteinExistence type="predicted"/>
<organism evidence="1">
    <name type="scientific">Tetraodon nigroviridis</name>
    <name type="common">Spotted green pufferfish</name>
    <name type="synonym">Chelonodon nigroviridis</name>
    <dbReference type="NCBI Taxonomy" id="99883"/>
    <lineage>
        <taxon>Eukaryota</taxon>
        <taxon>Metazoa</taxon>
        <taxon>Chordata</taxon>
        <taxon>Craniata</taxon>
        <taxon>Vertebrata</taxon>
        <taxon>Euteleostomi</taxon>
        <taxon>Actinopterygii</taxon>
        <taxon>Neopterygii</taxon>
        <taxon>Teleostei</taxon>
        <taxon>Neoteleostei</taxon>
        <taxon>Acanthomorphata</taxon>
        <taxon>Eupercaria</taxon>
        <taxon>Tetraodontiformes</taxon>
        <taxon>Tetradontoidea</taxon>
        <taxon>Tetraodontidae</taxon>
        <taxon>Tetraodon</taxon>
    </lineage>
</organism>
<reference evidence="1" key="2">
    <citation type="submission" date="2004-02" db="EMBL/GenBank/DDBJ databases">
        <authorList>
            <consortium name="Genoscope"/>
            <consortium name="Whitehead Institute Centre for Genome Research"/>
        </authorList>
    </citation>
    <scope>NUCLEOTIDE SEQUENCE</scope>
</reference>
<dbReference type="EMBL" id="CAAE01004948">
    <property type="protein sequence ID" value="CAF88533.1"/>
    <property type="molecule type" value="Genomic_DNA"/>
</dbReference>
<sequence length="36" mass="3950">GKTCSRTFQSGEQISPLGSDKIRASLKEVWSPSRRG</sequence>
<dbReference type="AlphaFoldDB" id="Q4TEZ9"/>
<gene>
    <name evidence="1" type="ORF">GSTENG00001985001</name>
</gene>
<protein>
    <submittedName>
        <fullName evidence="1">(spotted green pufferfish) hypothetical protein</fullName>
    </submittedName>
</protein>
<evidence type="ECO:0000313" key="1">
    <source>
        <dbReference type="EMBL" id="CAF88533.1"/>
    </source>
</evidence>
<dbReference type="KEGG" id="tng:GSTEN00001985G001"/>
<name>Q4TEZ9_TETNG</name>
<feature type="non-terminal residue" evidence="1">
    <location>
        <position position="1"/>
    </location>
</feature>
<accession>Q4TEZ9</accession>